<dbReference type="Proteomes" id="UP001056778">
    <property type="component" value="Chromosome 2"/>
</dbReference>
<evidence type="ECO:0000313" key="2">
    <source>
        <dbReference type="Proteomes" id="UP001056778"/>
    </source>
</evidence>
<sequence>MLPKVLLLLFFVASVRSATECLHRDFGYTGTVCVCNAEHCDTIDPITEVPSYQYISYTSNLEGLRFQREVGEFSSTENSKADVIDRSKRYQEIVGFGGAFTDATGINLDILDEQTREHLIRSYFSDEGIEYSLCRVPIGGTDFSTRSYSYLDTRNPDLELANFALQDEDYNYKNKWIARNLGPTIRNSEYSDLKLMTHDDQRILLPLMFSLLADETAASYLDGIAVHWYWNDFVPASWQTNIHELYPEKFFINTEACKGDRPWDSAVRLGSWDRGEQYARDIIENLQHWSVGWVDWNMALNTTGGPSYISNEVDAPIIVNPDTYEFYKQPMFYAIGHYSKFITKGSVRIGLPFKQNGVSIVAFDRPDEATVIVAINTGESETEIHIQDPDKGLINKVITAKSFNTIIYW</sequence>
<gene>
    <name evidence="1" type="ORF">MML48_2g00006755</name>
</gene>
<comment type="caution">
    <text evidence="1">The sequence shown here is derived from an EMBL/GenBank/DDBJ whole genome shotgun (WGS) entry which is preliminary data.</text>
</comment>
<evidence type="ECO:0000313" key="1">
    <source>
        <dbReference type="EMBL" id="KAI4467328.1"/>
    </source>
</evidence>
<organism evidence="1 2">
    <name type="scientific">Holotrichia oblita</name>
    <name type="common">Chafer beetle</name>
    <dbReference type="NCBI Taxonomy" id="644536"/>
    <lineage>
        <taxon>Eukaryota</taxon>
        <taxon>Metazoa</taxon>
        <taxon>Ecdysozoa</taxon>
        <taxon>Arthropoda</taxon>
        <taxon>Hexapoda</taxon>
        <taxon>Insecta</taxon>
        <taxon>Pterygota</taxon>
        <taxon>Neoptera</taxon>
        <taxon>Endopterygota</taxon>
        <taxon>Coleoptera</taxon>
        <taxon>Polyphaga</taxon>
        <taxon>Scarabaeiformia</taxon>
        <taxon>Scarabaeidae</taxon>
        <taxon>Melolonthinae</taxon>
        <taxon>Holotrichia</taxon>
    </lineage>
</organism>
<accession>A0ACB9TKM6</accession>
<keyword evidence="2" id="KW-1185">Reference proteome</keyword>
<protein>
    <submittedName>
        <fullName evidence="1">Glucosylceramidase</fullName>
    </submittedName>
</protein>
<proteinExistence type="predicted"/>
<name>A0ACB9TKM6_HOLOL</name>
<dbReference type="EMBL" id="CM043016">
    <property type="protein sequence ID" value="KAI4467328.1"/>
    <property type="molecule type" value="Genomic_DNA"/>
</dbReference>
<reference evidence="1" key="1">
    <citation type="submission" date="2022-04" db="EMBL/GenBank/DDBJ databases">
        <title>Chromosome-scale genome assembly of Holotrichia oblita Faldermann.</title>
        <authorList>
            <person name="Rongchong L."/>
        </authorList>
    </citation>
    <scope>NUCLEOTIDE SEQUENCE</scope>
    <source>
        <strain evidence="1">81SQS9</strain>
    </source>
</reference>